<dbReference type="Proteomes" id="UP000605201">
    <property type="component" value="Unassembled WGS sequence"/>
</dbReference>
<protein>
    <submittedName>
        <fullName evidence="2">Uncharacterized protein</fullName>
    </submittedName>
</protein>
<keyword evidence="1" id="KW-0812">Transmembrane</keyword>
<comment type="caution">
    <text evidence="2">The sequence shown here is derived from an EMBL/GenBank/DDBJ whole genome shotgun (WGS) entry which is preliminary data.</text>
</comment>
<evidence type="ECO:0000313" key="2">
    <source>
        <dbReference type="EMBL" id="MBC8434515.1"/>
    </source>
</evidence>
<dbReference type="EMBL" id="JACNIG010000452">
    <property type="protein sequence ID" value="MBC8434515.1"/>
    <property type="molecule type" value="Genomic_DNA"/>
</dbReference>
<gene>
    <name evidence="2" type="ORF">H8D96_21610</name>
</gene>
<keyword evidence="1" id="KW-1133">Transmembrane helix</keyword>
<accession>A0A8J6P3L5</accession>
<feature type="transmembrane region" description="Helical" evidence="1">
    <location>
        <begin position="6"/>
        <end position="24"/>
    </location>
</feature>
<evidence type="ECO:0000313" key="3">
    <source>
        <dbReference type="Proteomes" id="UP000605201"/>
    </source>
</evidence>
<keyword evidence="1" id="KW-0472">Membrane</keyword>
<name>A0A8J6P3L5_9BACT</name>
<dbReference type="AlphaFoldDB" id="A0A8J6P3L5"/>
<evidence type="ECO:0000256" key="1">
    <source>
        <dbReference type="SAM" id="Phobius"/>
    </source>
</evidence>
<organism evidence="2 3">
    <name type="scientific">Candidatus Desulfatibia vada</name>
    <dbReference type="NCBI Taxonomy" id="2841696"/>
    <lineage>
        <taxon>Bacteria</taxon>
        <taxon>Pseudomonadati</taxon>
        <taxon>Thermodesulfobacteriota</taxon>
        <taxon>Desulfobacteria</taxon>
        <taxon>Desulfobacterales</taxon>
        <taxon>Desulfobacterales incertae sedis</taxon>
        <taxon>Candidatus Desulfatibia</taxon>
    </lineage>
</organism>
<sequence length="186" mass="21281">MEQLFSVLIGALIASILAVVFLHVSEKFKIRSEVLLEVVGFGDEICHHLQNLHVYKNAEHTDRDLDLTIEDYRYLSRELTVLLTSTKVHEKMAIAFGEKEELGLFLELGTQVREVASILRRTTRSAGINEGQQVNQLFKDKIDPLRHKLIRHLMKGATVTGILLDVYKCQMPTFYKITSNFIKPKT</sequence>
<reference evidence="2 3" key="1">
    <citation type="submission" date="2020-08" db="EMBL/GenBank/DDBJ databases">
        <title>Bridging the membrane lipid divide: bacteria of the FCB group superphylum have the potential to synthesize archaeal ether lipids.</title>
        <authorList>
            <person name="Villanueva L."/>
            <person name="Von Meijenfeldt F.A.B."/>
            <person name="Westbye A.B."/>
            <person name="Yadav S."/>
            <person name="Hopmans E.C."/>
            <person name="Dutilh B.E."/>
            <person name="Sinninghe Damste J.S."/>
        </authorList>
    </citation>
    <scope>NUCLEOTIDE SEQUENCE [LARGE SCALE GENOMIC DNA]</scope>
    <source>
        <strain evidence="2">NIOZ-UU17</strain>
    </source>
</reference>
<proteinExistence type="predicted"/>